<reference evidence="9 10" key="2">
    <citation type="submission" date="2019-09" db="EMBL/GenBank/DDBJ databases">
        <authorList>
            <person name="Jin C."/>
        </authorList>
    </citation>
    <scope>NUCLEOTIDE SEQUENCE [LARGE SCALE GENOMIC DNA]</scope>
    <source>
        <strain evidence="9 10">BN140002</strain>
    </source>
</reference>
<reference evidence="9 10" key="1">
    <citation type="submission" date="2019-09" db="EMBL/GenBank/DDBJ databases">
        <title>Salinarimonas rosea gen. nov., sp. nov., a new member of the a-2 subgroup of the Proteobacteria.</title>
        <authorList>
            <person name="Liu J."/>
        </authorList>
    </citation>
    <scope>NUCLEOTIDE SEQUENCE [LARGE SCALE GENOMIC DNA]</scope>
    <source>
        <strain evidence="9 10">BN140002</strain>
    </source>
</reference>
<keyword evidence="3 7" id="KW-0808">Transferase</keyword>
<sequence length="356" mass="36799">MVDPDFFPRTAAIPLRDLAELAGASLPQGADPDRLVEGVGPLESAGPGDVAYMDNPKYADALAATQAGVCLVSKRFAARVPGHVIALVTPEPYKAFARVLSRLYPSADRPQSVFGATGVSPGSFVHPTARLEPGVTVDPGAVIGLHAEIGTGTIIGATAVIGPHVRIGRGCSISPNVTIMNAYVGNRVILHPGVRIGQDGYGFAMGLGGHLKVPQVGRVIVQDDVEIGANTTVDRGANRDTVIGEGTKIDNLVQIAHNVVIGRHCIIVSQVGISGSSTLEDYVALGGQVGVIGHVRIGAGAQIAATSNVNSDVPAGARWGGTPAKPLRDWFREVTAVKMLASRRDLLKDGSGTAED</sequence>
<dbReference type="CDD" id="cd03352">
    <property type="entry name" value="LbH_LpxD"/>
    <property type="match status" value="1"/>
</dbReference>
<dbReference type="Pfam" id="PF04613">
    <property type="entry name" value="LpxD"/>
    <property type="match status" value="1"/>
</dbReference>
<dbReference type="RefSeq" id="WP_149817840.1">
    <property type="nucleotide sequence ID" value="NZ_VUOA01000021.1"/>
</dbReference>
<name>A0A5B2VC43_9HYPH</name>
<evidence type="ECO:0000256" key="7">
    <source>
        <dbReference type="HAMAP-Rule" id="MF_00523"/>
    </source>
</evidence>
<evidence type="ECO:0000313" key="10">
    <source>
        <dbReference type="Proteomes" id="UP000323142"/>
    </source>
</evidence>
<protein>
    <recommendedName>
        <fullName evidence="7">UDP-3-O-acylglucosamine N-acyltransferase</fullName>
        <ecNumber evidence="7">2.3.1.191</ecNumber>
    </recommendedName>
</protein>
<comment type="caution">
    <text evidence="9">The sequence shown here is derived from an EMBL/GenBank/DDBJ whole genome shotgun (WGS) entry which is preliminary data.</text>
</comment>
<dbReference type="InterPro" id="IPR020573">
    <property type="entry name" value="UDP_GlcNAc_AcTrfase_non-rep"/>
</dbReference>
<dbReference type="InterPro" id="IPR011004">
    <property type="entry name" value="Trimer_LpxA-like_sf"/>
</dbReference>
<dbReference type="GO" id="GO:0103118">
    <property type="term" value="F:UDP-3-O-[(3R)-3-hydroxyacyl]-glucosamine N-acyltransferase activity"/>
    <property type="evidence" value="ECO:0007669"/>
    <property type="project" value="UniProtKB-EC"/>
</dbReference>
<dbReference type="GO" id="GO:0016410">
    <property type="term" value="F:N-acyltransferase activity"/>
    <property type="evidence" value="ECO:0007669"/>
    <property type="project" value="InterPro"/>
</dbReference>
<evidence type="ECO:0000313" key="9">
    <source>
        <dbReference type="EMBL" id="KAA2237013.1"/>
    </source>
</evidence>
<evidence type="ECO:0000256" key="3">
    <source>
        <dbReference type="ARBA" id="ARBA00022679"/>
    </source>
</evidence>
<evidence type="ECO:0000256" key="1">
    <source>
        <dbReference type="ARBA" id="ARBA00022516"/>
    </source>
</evidence>
<dbReference type="EMBL" id="VUOA01000021">
    <property type="protein sequence ID" value="KAA2237013.1"/>
    <property type="molecule type" value="Genomic_DNA"/>
</dbReference>
<keyword evidence="1 7" id="KW-0444">Lipid biosynthesis</keyword>
<dbReference type="HAMAP" id="MF_00523">
    <property type="entry name" value="LpxD"/>
    <property type="match status" value="1"/>
</dbReference>
<dbReference type="OrthoDB" id="9784739at2"/>
<dbReference type="PANTHER" id="PTHR43378">
    <property type="entry name" value="UDP-3-O-ACYLGLUCOSAMINE N-ACYLTRANSFERASE"/>
    <property type="match status" value="1"/>
</dbReference>
<gene>
    <name evidence="7 9" type="primary">lpxD</name>
    <name evidence="9" type="ORF">F0L46_12135</name>
</gene>
<keyword evidence="10" id="KW-1185">Reference proteome</keyword>
<keyword evidence="6 7" id="KW-0012">Acyltransferase</keyword>
<dbReference type="GO" id="GO:0016020">
    <property type="term" value="C:membrane"/>
    <property type="evidence" value="ECO:0007669"/>
    <property type="project" value="GOC"/>
</dbReference>
<keyword evidence="5 7" id="KW-0443">Lipid metabolism</keyword>
<feature type="active site" description="Proton acceptor" evidence="7">
    <location>
        <position position="257"/>
    </location>
</feature>
<dbReference type="UniPathway" id="UPA00973"/>
<dbReference type="NCBIfam" id="TIGR01853">
    <property type="entry name" value="lipid_A_lpxD"/>
    <property type="match status" value="1"/>
</dbReference>
<dbReference type="PANTHER" id="PTHR43378:SF2">
    <property type="entry name" value="UDP-3-O-ACYLGLUCOSAMINE N-ACYLTRANSFERASE 1, MITOCHONDRIAL-RELATED"/>
    <property type="match status" value="1"/>
</dbReference>
<proteinExistence type="inferred from homology"/>
<keyword evidence="2 7" id="KW-0441">Lipid A biosynthesis</keyword>
<comment type="similarity">
    <text evidence="7">Belongs to the transferase hexapeptide repeat family. LpxD subfamily.</text>
</comment>
<comment type="catalytic activity">
    <reaction evidence="7">
        <text>a UDP-3-O-[(3R)-3-hydroxyacyl]-alpha-D-glucosamine + a (3R)-hydroxyacyl-[ACP] = a UDP-2-N,3-O-bis[(3R)-3-hydroxyacyl]-alpha-D-glucosamine + holo-[ACP] + H(+)</text>
        <dbReference type="Rhea" id="RHEA:53836"/>
        <dbReference type="Rhea" id="RHEA-COMP:9685"/>
        <dbReference type="Rhea" id="RHEA-COMP:9945"/>
        <dbReference type="ChEBI" id="CHEBI:15378"/>
        <dbReference type="ChEBI" id="CHEBI:64479"/>
        <dbReference type="ChEBI" id="CHEBI:78827"/>
        <dbReference type="ChEBI" id="CHEBI:137740"/>
        <dbReference type="ChEBI" id="CHEBI:137748"/>
        <dbReference type="EC" id="2.3.1.191"/>
    </reaction>
</comment>
<dbReference type="EC" id="2.3.1.191" evidence="7"/>
<dbReference type="Gene3D" id="2.160.10.10">
    <property type="entry name" value="Hexapeptide repeat proteins"/>
    <property type="match status" value="1"/>
</dbReference>
<organism evidence="9 10">
    <name type="scientific">Salinarimonas soli</name>
    <dbReference type="NCBI Taxonomy" id="1638099"/>
    <lineage>
        <taxon>Bacteria</taxon>
        <taxon>Pseudomonadati</taxon>
        <taxon>Pseudomonadota</taxon>
        <taxon>Alphaproteobacteria</taxon>
        <taxon>Hyphomicrobiales</taxon>
        <taxon>Salinarimonadaceae</taxon>
        <taxon>Salinarimonas</taxon>
    </lineage>
</organism>
<evidence type="ECO:0000256" key="2">
    <source>
        <dbReference type="ARBA" id="ARBA00022556"/>
    </source>
</evidence>
<dbReference type="Proteomes" id="UP000323142">
    <property type="component" value="Unassembled WGS sequence"/>
</dbReference>
<dbReference type="InterPro" id="IPR007691">
    <property type="entry name" value="LpxD"/>
</dbReference>
<dbReference type="AlphaFoldDB" id="A0A5B2VC43"/>
<dbReference type="NCBIfam" id="NF002060">
    <property type="entry name" value="PRK00892.1"/>
    <property type="match status" value="1"/>
</dbReference>
<dbReference type="InterPro" id="IPR001451">
    <property type="entry name" value="Hexapep"/>
</dbReference>
<dbReference type="Gene3D" id="3.40.1390.10">
    <property type="entry name" value="MurE/MurF, N-terminal domain"/>
    <property type="match status" value="1"/>
</dbReference>
<comment type="pathway">
    <text evidence="7">Bacterial outer membrane biogenesis; LPS lipid A biosynthesis.</text>
</comment>
<dbReference type="Pfam" id="PF00132">
    <property type="entry name" value="Hexapep"/>
    <property type="match status" value="2"/>
</dbReference>
<dbReference type="PROSITE" id="PS00101">
    <property type="entry name" value="HEXAPEP_TRANSFERASES"/>
    <property type="match status" value="1"/>
</dbReference>
<accession>A0A5B2VC43</accession>
<dbReference type="InterPro" id="IPR018357">
    <property type="entry name" value="Hexapep_transf_CS"/>
</dbReference>
<evidence type="ECO:0000256" key="4">
    <source>
        <dbReference type="ARBA" id="ARBA00022737"/>
    </source>
</evidence>
<keyword evidence="4 7" id="KW-0677">Repeat</keyword>
<evidence type="ECO:0000256" key="6">
    <source>
        <dbReference type="ARBA" id="ARBA00023315"/>
    </source>
</evidence>
<dbReference type="SUPFAM" id="SSF51161">
    <property type="entry name" value="Trimeric LpxA-like enzymes"/>
    <property type="match status" value="1"/>
</dbReference>
<evidence type="ECO:0000256" key="5">
    <source>
        <dbReference type="ARBA" id="ARBA00023098"/>
    </source>
</evidence>
<comment type="subunit">
    <text evidence="7">Homotrimer.</text>
</comment>
<feature type="domain" description="UDP-3-O-[3-hydroxymyristoyl] glucosamine N-acyltransferase non-repeat region" evidence="8">
    <location>
        <begin position="33"/>
        <end position="100"/>
    </location>
</feature>
<evidence type="ECO:0000259" key="8">
    <source>
        <dbReference type="Pfam" id="PF04613"/>
    </source>
</evidence>
<comment type="function">
    <text evidence="7">Catalyzes the N-acylation of UDP-3-O-acylglucosamine using 3-hydroxyacyl-ACP as the acyl donor. Is involved in the biosynthesis of lipid A, a phosphorylated glycolipid that anchors the lipopolysaccharide to the outer membrane of the cell.</text>
</comment>
<dbReference type="GO" id="GO:0009245">
    <property type="term" value="P:lipid A biosynthetic process"/>
    <property type="evidence" value="ECO:0007669"/>
    <property type="project" value="UniProtKB-UniRule"/>
</dbReference>